<evidence type="ECO:0000256" key="1">
    <source>
        <dbReference type="SAM" id="MobiDB-lite"/>
    </source>
</evidence>
<protein>
    <submittedName>
        <fullName evidence="2">Uncharacterized protein</fullName>
    </submittedName>
</protein>
<dbReference type="Proteomes" id="UP001159363">
    <property type="component" value="Chromosome 1"/>
</dbReference>
<feature type="compositionally biased region" description="Pro residues" evidence="1">
    <location>
        <begin position="196"/>
        <end position="234"/>
    </location>
</feature>
<evidence type="ECO:0000313" key="3">
    <source>
        <dbReference type="Proteomes" id="UP001159363"/>
    </source>
</evidence>
<organism evidence="2 3">
    <name type="scientific">Dryococelus australis</name>
    <dbReference type="NCBI Taxonomy" id="614101"/>
    <lineage>
        <taxon>Eukaryota</taxon>
        <taxon>Metazoa</taxon>
        <taxon>Ecdysozoa</taxon>
        <taxon>Arthropoda</taxon>
        <taxon>Hexapoda</taxon>
        <taxon>Insecta</taxon>
        <taxon>Pterygota</taxon>
        <taxon>Neoptera</taxon>
        <taxon>Polyneoptera</taxon>
        <taxon>Phasmatodea</taxon>
        <taxon>Verophasmatodea</taxon>
        <taxon>Anareolatae</taxon>
        <taxon>Phasmatidae</taxon>
        <taxon>Eurycanthinae</taxon>
        <taxon>Dryococelus</taxon>
    </lineage>
</organism>
<proteinExistence type="predicted"/>
<feature type="region of interest" description="Disordered" evidence="1">
    <location>
        <begin position="196"/>
        <end position="237"/>
    </location>
</feature>
<gene>
    <name evidence="2" type="ORF">PR048_001037</name>
</gene>
<evidence type="ECO:0000313" key="2">
    <source>
        <dbReference type="EMBL" id="KAJ8895701.1"/>
    </source>
</evidence>
<name>A0ABQ9IH66_9NEOP</name>
<keyword evidence="3" id="KW-1185">Reference proteome</keyword>
<comment type="caution">
    <text evidence="2">The sequence shown here is derived from an EMBL/GenBank/DDBJ whole genome shotgun (WGS) entry which is preliminary data.</text>
</comment>
<sequence length="322" mass="35603">MEEEVLWVLVRSVPRRLGAIIRTKVWSGAGVIGRGKREIPEITRRPTTSFGTIPTCENPETRPGIEPYTPTSGIVWHDAHVRKSGSDPAENQVRFAFVEDERSTRCATAASWDFRVISTKNTLALTKAFQQPPPPLTLLLFSPLPLHRMSTVTVTTAYHHCYHVPPLSPLPSTTTFHHYQRHCHHYNQQILPLPPPLPLPTTLPPTLLPQPPSLLAATPPPPPPPHPPSQPQPFGPEALRSKSRKILRRARGLQALSRMSHLISLAVNEDLRLRAKSSGPGRISGHGSNPQPPSCTYPVHTSLLPPLPPSPIITITTPWQLL</sequence>
<dbReference type="EMBL" id="JARBHB010000001">
    <property type="protein sequence ID" value="KAJ8895701.1"/>
    <property type="molecule type" value="Genomic_DNA"/>
</dbReference>
<accession>A0ABQ9IH66</accession>
<reference evidence="2 3" key="1">
    <citation type="submission" date="2023-02" db="EMBL/GenBank/DDBJ databases">
        <title>LHISI_Scaffold_Assembly.</title>
        <authorList>
            <person name="Stuart O.P."/>
            <person name="Cleave R."/>
            <person name="Magrath M.J.L."/>
            <person name="Mikheyev A.S."/>
        </authorList>
    </citation>
    <scope>NUCLEOTIDE SEQUENCE [LARGE SCALE GENOMIC DNA]</scope>
    <source>
        <strain evidence="2">Daus_M_001</strain>
        <tissue evidence="2">Leg muscle</tissue>
    </source>
</reference>